<evidence type="ECO:0000256" key="1">
    <source>
        <dbReference type="ARBA" id="ARBA00004196"/>
    </source>
</evidence>
<comment type="similarity">
    <text evidence="2 4">Belongs to the bacterial solute-binding protein 3 family.</text>
</comment>
<dbReference type="PROSITE" id="PS01039">
    <property type="entry name" value="SBP_BACTERIAL_3"/>
    <property type="match status" value="1"/>
</dbReference>
<evidence type="ECO:0000313" key="7">
    <source>
        <dbReference type="EMBL" id="AMP14395.1"/>
    </source>
</evidence>
<dbReference type="PANTHER" id="PTHR35936">
    <property type="entry name" value="MEMBRANE-BOUND LYTIC MUREIN TRANSGLYCOSYLASE F"/>
    <property type="match status" value="1"/>
</dbReference>
<protein>
    <submittedName>
        <fullName evidence="7">Bacterial extracellular solute-binding s, 3 family protein</fullName>
    </submittedName>
</protein>
<dbReference type="SMART" id="SM00062">
    <property type="entry name" value="PBPb"/>
    <property type="match status" value="1"/>
</dbReference>
<evidence type="ECO:0000313" key="8">
    <source>
        <dbReference type="Proteomes" id="UP000074914"/>
    </source>
</evidence>
<keyword evidence="8" id="KW-1185">Reference proteome</keyword>
<dbReference type="EMBL" id="CP013236">
    <property type="protein sequence ID" value="AMP14395.1"/>
    <property type="molecule type" value="Genomic_DNA"/>
</dbReference>
<keyword evidence="3 5" id="KW-0732">Signal</keyword>
<dbReference type="InterPro" id="IPR018313">
    <property type="entry name" value="SBP_3_CS"/>
</dbReference>
<organism evidence="7 8">
    <name type="scientific">Collimonas pratensis</name>
    <dbReference type="NCBI Taxonomy" id="279113"/>
    <lineage>
        <taxon>Bacteria</taxon>
        <taxon>Pseudomonadati</taxon>
        <taxon>Pseudomonadota</taxon>
        <taxon>Betaproteobacteria</taxon>
        <taxon>Burkholderiales</taxon>
        <taxon>Oxalobacteraceae</taxon>
        <taxon>Collimonas</taxon>
    </lineage>
</organism>
<proteinExistence type="inferred from homology"/>
<evidence type="ECO:0000256" key="4">
    <source>
        <dbReference type="RuleBase" id="RU003744"/>
    </source>
</evidence>
<dbReference type="Pfam" id="PF00497">
    <property type="entry name" value="SBP_bac_3"/>
    <property type="match status" value="1"/>
</dbReference>
<gene>
    <name evidence="7" type="ORF">CPter291_2133</name>
</gene>
<dbReference type="Gene3D" id="3.40.190.10">
    <property type="entry name" value="Periplasmic binding protein-like II"/>
    <property type="match status" value="2"/>
</dbReference>
<name>A0ABN4MA25_9BURK</name>
<sequence length="257" mass="28125">MKLKHLIVVVSLAFSASSQAADMKELRIGQDPTYEPFAYKTPDGKLVGFEIDIANALCAEMKRKCVFVDQSWEGIIPSLLAKKYDIIISSMTRTEERRKTVEFSDKIYNMPQTIVAKKGSGISSLPASLKDKKVGVLKSSVQETYAIKVLEPAGATVVGYANTQDSYLDIESGRIDAVVAGLMEVKSGLLSKPEGKSFTIVASDLVNPMFVEGTGAAMRKQDTKLLAQVNEAIKAIRANGTYKKIADKYFDFDVYGK</sequence>
<feature type="chain" id="PRO_5047002437" evidence="5">
    <location>
        <begin position="21"/>
        <end position="257"/>
    </location>
</feature>
<evidence type="ECO:0000259" key="6">
    <source>
        <dbReference type="SMART" id="SM00062"/>
    </source>
</evidence>
<dbReference type="InterPro" id="IPR001638">
    <property type="entry name" value="Solute-binding_3/MltF_N"/>
</dbReference>
<evidence type="ECO:0000256" key="3">
    <source>
        <dbReference type="ARBA" id="ARBA00022729"/>
    </source>
</evidence>
<feature type="domain" description="Solute-binding protein family 3/N-terminal" evidence="6">
    <location>
        <begin position="25"/>
        <end position="253"/>
    </location>
</feature>
<evidence type="ECO:0000256" key="2">
    <source>
        <dbReference type="ARBA" id="ARBA00010333"/>
    </source>
</evidence>
<feature type="signal peptide" evidence="5">
    <location>
        <begin position="1"/>
        <end position="20"/>
    </location>
</feature>
<dbReference type="PANTHER" id="PTHR35936:SF13">
    <property type="entry name" value="HISTIDINE-BINDING PERIPLASMIC PROTEIN"/>
    <property type="match status" value="1"/>
</dbReference>
<evidence type="ECO:0000256" key="5">
    <source>
        <dbReference type="SAM" id="SignalP"/>
    </source>
</evidence>
<dbReference type="SUPFAM" id="SSF53850">
    <property type="entry name" value="Periplasmic binding protein-like II"/>
    <property type="match status" value="1"/>
</dbReference>
<dbReference type="RefSeq" id="WP_062114539.1">
    <property type="nucleotide sequence ID" value="NZ_CP013236.1"/>
</dbReference>
<dbReference type="Proteomes" id="UP000074914">
    <property type="component" value="Chromosome"/>
</dbReference>
<reference evidence="7 8" key="1">
    <citation type="submission" date="2015-11" db="EMBL/GenBank/DDBJ databases">
        <title>Exploring the genomic traits of fungus-feeding bacterial genus Collimonas.</title>
        <authorList>
            <person name="Song C."/>
            <person name="Schmidt R."/>
            <person name="de Jager V."/>
            <person name="Krzyzanowska D."/>
            <person name="Jongedijk E."/>
            <person name="Cankar K."/>
            <person name="Beekwilder J."/>
            <person name="van Veen A."/>
            <person name="de Boer W."/>
            <person name="van Veen J.A."/>
            <person name="Garbeva P."/>
        </authorList>
    </citation>
    <scope>NUCLEOTIDE SEQUENCE [LARGE SCALE GENOMIC DNA]</scope>
    <source>
        <strain evidence="7 8">Ter291</strain>
    </source>
</reference>
<accession>A0ABN4MA25</accession>
<comment type="subcellular location">
    <subcellularLocation>
        <location evidence="1">Cell envelope</location>
    </subcellularLocation>
</comment>